<dbReference type="AlphaFoldDB" id="A0A151P7T7"/>
<keyword evidence="5" id="KW-1185">Reference proteome</keyword>
<dbReference type="EC" id="3.1.26.4" evidence="2"/>
<reference evidence="4 5" key="1">
    <citation type="journal article" date="2012" name="Genome Biol.">
        <title>Sequencing three crocodilian genomes to illuminate the evolution of archosaurs and amniotes.</title>
        <authorList>
            <person name="St John J.A."/>
            <person name="Braun E.L."/>
            <person name="Isberg S.R."/>
            <person name="Miles L.G."/>
            <person name="Chong A.Y."/>
            <person name="Gongora J."/>
            <person name="Dalzell P."/>
            <person name="Moran C."/>
            <person name="Bed'hom B."/>
            <person name="Abzhanov A."/>
            <person name="Burgess S.C."/>
            <person name="Cooksey A.M."/>
            <person name="Castoe T.A."/>
            <person name="Crawford N.G."/>
            <person name="Densmore L.D."/>
            <person name="Drew J.C."/>
            <person name="Edwards S.V."/>
            <person name="Faircloth B.C."/>
            <person name="Fujita M.K."/>
            <person name="Greenwold M.J."/>
            <person name="Hoffmann F.G."/>
            <person name="Howard J.M."/>
            <person name="Iguchi T."/>
            <person name="Janes D.E."/>
            <person name="Khan S.Y."/>
            <person name="Kohno S."/>
            <person name="de Koning A.J."/>
            <person name="Lance S.L."/>
            <person name="McCarthy F.M."/>
            <person name="McCormack J.E."/>
            <person name="Merchant M.E."/>
            <person name="Peterson D.G."/>
            <person name="Pollock D.D."/>
            <person name="Pourmand N."/>
            <person name="Raney B.J."/>
            <person name="Roessler K.A."/>
            <person name="Sanford J.R."/>
            <person name="Sawyer R.H."/>
            <person name="Schmidt C.J."/>
            <person name="Triplett E.W."/>
            <person name="Tuberville T.D."/>
            <person name="Venegas-Anaya M."/>
            <person name="Howard J.T."/>
            <person name="Jarvis E.D."/>
            <person name="Guillette L.J.Jr."/>
            <person name="Glenn T.C."/>
            <person name="Green R.E."/>
            <person name="Ray D.A."/>
        </authorList>
    </citation>
    <scope>NUCLEOTIDE SEQUENCE [LARGE SCALE GENOMIC DNA]</scope>
    <source>
        <strain evidence="4">KSC_2009_1</strain>
    </source>
</reference>
<evidence type="ECO:0000313" key="5">
    <source>
        <dbReference type="Proteomes" id="UP000050525"/>
    </source>
</evidence>
<accession>A0A151P7T7</accession>
<sequence length="208" mass="22993">MQTQTRGPELLLLRERCRQGRPDRHSARSSTAPAVAGGRFAEQDGHLHRVGIAGQSPVIAQVTSQLCNPSSTPHASQDRRRKCSQAFPDGGKVFAKLDLTQAYQQLIADDKAAEAQTIITHWGASRVRGLQFGISVAPGIFQRFMEKMLAGITGVVPYFDNVLIMGLSREKLTERLREVLQRFDKAGIRVKREMSTGSFQYQLSGISN</sequence>
<dbReference type="InterPro" id="IPR050951">
    <property type="entry name" value="Retrovirus_Pol_polyprotein"/>
</dbReference>
<organism evidence="4 5">
    <name type="scientific">Alligator mississippiensis</name>
    <name type="common">American alligator</name>
    <dbReference type="NCBI Taxonomy" id="8496"/>
    <lineage>
        <taxon>Eukaryota</taxon>
        <taxon>Metazoa</taxon>
        <taxon>Chordata</taxon>
        <taxon>Craniata</taxon>
        <taxon>Vertebrata</taxon>
        <taxon>Euteleostomi</taxon>
        <taxon>Archelosauria</taxon>
        <taxon>Archosauria</taxon>
        <taxon>Crocodylia</taxon>
        <taxon>Alligatoridae</taxon>
        <taxon>Alligatorinae</taxon>
        <taxon>Alligator</taxon>
    </lineage>
</organism>
<dbReference type="PANTHER" id="PTHR37984:SF12">
    <property type="entry name" value="RIBONUCLEASE H"/>
    <property type="match status" value="1"/>
</dbReference>
<evidence type="ECO:0000259" key="3">
    <source>
        <dbReference type="Pfam" id="PF00078"/>
    </source>
</evidence>
<dbReference type="GO" id="GO:0004523">
    <property type="term" value="F:RNA-DNA hybrid ribonuclease activity"/>
    <property type="evidence" value="ECO:0007669"/>
    <property type="project" value="UniProtKB-EC"/>
</dbReference>
<dbReference type="InterPro" id="IPR043128">
    <property type="entry name" value="Rev_trsase/Diguanyl_cyclase"/>
</dbReference>
<dbReference type="SUPFAM" id="SSF56672">
    <property type="entry name" value="DNA/RNA polymerases"/>
    <property type="match status" value="1"/>
</dbReference>
<dbReference type="InterPro" id="IPR000477">
    <property type="entry name" value="RT_dom"/>
</dbReference>
<dbReference type="PANTHER" id="PTHR37984">
    <property type="entry name" value="PROTEIN CBG26694"/>
    <property type="match status" value="1"/>
</dbReference>
<name>A0A151P7T7_ALLMI</name>
<proteinExistence type="inferred from homology"/>
<comment type="caution">
    <text evidence="4">The sequence shown here is derived from an EMBL/GenBank/DDBJ whole genome shotgun (WGS) entry which is preliminary data.</text>
</comment>
<dbReference type="Pfam" id="PF00078">
    <property type="entry name" value="RVT_1"/>
    <property type="match status" value="1"/>
</dbReference>
<dbReference type="Gene3D" id="3.10.10.10">
    <property type="entry name" value="HIV Type 1 Reverse Transcriptase, subunit A, domain 1"/>
    <property type="match status" value="1"/>
</dbReference>
<dbReference type="STRING" id="8496.A0A151P7T7"/>
<evidence type="ECO:0000256" key="2">
    <source>
        <dbReference type="ARBA" id="ARBA00012180"/>
    </source>
</evidence>
<dbReference type="Gene3D" id="3.30.70.270">
    <property type="match status" value="1"/>
</dbReference>
<comment type="similarity">
    <text evidence="1">Belongs to the beta type-B retroviral polymerase family. HERV class-II K(HML-2) pol subfamily.</text>
</comment>
<gene>
    <name evidence="4" type="ORF">Y1Q_0007401</name>
</gene>
<evidence type="ECO:0000313" key="4">
    <source>
        <dbReference type="EMBL" id="KYO45108.1"/>
    </source>
</evidence>
<feature type="domain" description="Reverse transcriptase" evidence="3">
    <location>
        <begin position="85"/>
        <end position="193"/>
    </location>
</feature>
<dbReference type="Proteomes" id="UP000050525">
    <property type="component" value="Unassembled WGS sequence"/>
</dbReference>
<evidence type="ECO:0000256" key="1">
    <source>
        <dbReference type="ARBA" id="ARBA00010879"/>
    </source>
</evidence>
<dbReference type="InterPro" id="IPR043502">
    <property type="entry name" value="DNA/RNA_pol_sf"/>
</dbReference>
<dbReference type="EMBL" id="AKHW03000635">
    <property type="protein sequence ID" value="KYO45108.1"/>
    <property type="molecule type" value="Genomic_DNA"/>
</dbReference>
<protein>
    <recommendedName>
        <fullName evidence="2">ribonuclease H</fullName>
        <ecNumber evidence="2">3.1.26.4</ecNumber>
    </recommendedName>
</protein>